<accession>A0A7W2R317</accession>
<name>A0A7W2R317_9FLAO</name>
<gene>
    <name evidence="2" type="ORF">H3Z82_02165</name>
</gene>
<feature type="coiled-coil region" evidence="1">
    <location>
        <begin position="203"/>
        <end position="230"/>
    </location>
</feature>
<comment type="caution">
    <text evidence="2">The sequence shown here is derived from an EMBL/GenBank/DDBJ whole genome shotgun (WGS) entry which is preliminary data.</text>
</comment>
<evidence type="ECO:0000313" key="2">
    <source>
        <dbReference type="EMBL" id="MBA6151525.1"/>
    </source>
</evidence>
<evidence type="ECO:0000313" key="3">
    <source>
        <dbReference type="Proteomes" id="UP000541857"/>
    </source>
</evidence>
<evidence type="ECO:0000256" key="1">
    <source>
        <dbReference type="SAM" id="Coils"/>
    </source>
</evidence>
<proteinExistence type="predicted"/>
<keyword evidence="3" id="KW-1185">Reference proteome</keyword>
<dbReference type="RefSeq" id="WP_182202227.1">
    <property type="nucleotide sequence ID" value="NZ_JACGLT010000001.1"/>
</dbReference>
<sequence length="305" mass="35382">MKIIRVITFIWCGFGSSYAQQDLINTLQKQAITNDSLIKVIKNYEQSNNENQVTLRHLLDTINNLKSDLSKLKNLETEMNELEKFIKLKTDSIFILKSNITDKDVQLITQEQINIQKIKDVKENSKNVMITRVVDNYKNRNFEDLIKSSTLQSILNDKQILGPSKDIEPLLSDLEKYFSITKLFQSTFNNAKIKDAQNQFNQIQLESSSIDKLRNKVENYQALNDGLKETIEKIMTLDGQESVASMSKETQNKKLSKILIEISYYIFNYDINLLDYPYLSDVMFEIIKRKTPNPDADISDLLKKL</sequence>
<keyword evidence="1" id="KW-0175">Coiled coil</keyword>
<organism evidence="2 3">
    <name type="scientific">Gelidibacter maritimus</name>
    <dbReference type="NCBI Taxonomy" id="2761487"/>
    <lineage>
        <taxon>Bacteria</taxon>
        <taxon>Pseudomonadati</taxon>
        <taxon>Bacteroidota</taxon>
        <taxon>Flavobacteriia</taxon>
        <taxon>Flavobacteriales</taxon>
        <taxon>Flavobacteriaceae</taxon>
        <taxon>Gelidibacter</taxon>
    </lineage>
</organism>
<reference evidence="2 3" key="1">
    <citation type="submission" date="2020-07" db="EMBL/GenBank/DDBJ databases">
        <title>Bacterium isolated from marine sediment.</title>
        <authorList>
            <person name="Shang D."/>
        </authorList>
    </citation>
    <scope>NUCLEOTIDE SEQUENCE [LARGE SCALE GENOMIC DNA]</scope>
    <source>
        <strain evidence="2 3">F6074</strain>
    </source>
</reference>
<feature type="coiled-coil region" evidence="1">
    <location>
        <begin position="55"/>
        <end position="92"/>
    </location>
</feature>
<dbReference type="Proteomes" id="UP000541857">
    <property type="component" value="Unassembled WGS sequence"/>
</dbReference>
<dbReference type="EMBL" id="JACGLT010000001">
    <property type="protein sequence ID" value="MBA6151525.1"/>
    <property type="molecule type" value="Genomic_DNA"/>
</dbReference>
<protein>
    <submittedName>
        <fullName evidence="2">Uncharacterized protein</fullName>
    </submittedName>
</protein>
<dbReference type="AlphaFoldDB" id="A0A7W2R317"/>